<evidence type="ECO:0000256" key="10">
    <source>
        <dbReference type="ARBA" id="ARBA00023136"/>
    </source>
</evidence>
<dbReference type="eggNOG" id="KOG3366">
    <property type="taxonomic scope" value="Eukaryota"/>
</dbReference>
<dbReference type="Proteomes" id="UP000019373">
    <property type="component" value="Unassembled WGS sequence"/>
</dbReference>
<keyword evidence="14" id="KW-1185">Reference proteome</keyword>
<keyword evidence="4" id="KW-0813">Transport</keyword>
<keyword evidence="6" id="KW-0375">Hydrogen ion transport</keyword>
<dbReference type="AlphaFoldDB" id="U1GPD0"/>
<evidence type="ECO:0000256" key="2">
    <source>
        <dbReference type="ARBA" id="ARBA00006842"/>
    </source>
</evidence>
<keyword evidence="11" id="KW-0066">ATP synthesis</keyword>
<dbReference type="OMA" id="VSKGRWA"/>
<accession>U1GPD0</accession>
<proteinExistence type="inferred from homology"/>
<evidence type="ECO:0000256" key="9">
    <source>
        <dbReference type="ARBA" id="ARBA00023128"/>
    </source>
</evidence>
<dbReference type="GO" id="GO:0005743">
    <property type="term" value="C:mitochondrial inner membrane"/>
    <property type="evidence" value="ECO:0007669"/>
    <property type="project" value="UniProtKB-SubCell"/>
</dbReference>
<evidence type="ECO:0000256" key="7">
    <source>
        <dbReference type="ARBA" id="ARBA00022792"/>
    </source>
</evidence>
<sequence>MAAASRAGTKLDWSKLGTQLGLRGSTASSLAAFKKRNDDARRKVQALSEAPQTVDFAHYRSVLKNQSVIDEIEGHFRSFKPVTYDVNKQLAAIEQFEKVAMRNAEETKEKVEVELRSLEKALGDIEGARPWEETTVDEVAAAAPQIDEYVARLVKKGRWMPPGYYVSFTFRFFLDSLTSISDAGWLAGGWMLTMR</sequence>
<dbReference type="HOGENOM" id="CLU_080463_0_0_1"/>
<feature type="coiled-coil region" evidence="12">
    <location>
        <begin position="101"/>
        <end position="128"/>
    </location>
</feature>
<keyword evidence="9" id="KW-0496">Mitochondrion</keyword>
<dbReference type="GO" id="GO:0045259">
    <property type="term" value="C:proton-transporting ATP synthase complex"/>
    <property type="evidence" value="ECO:0007669"/>
    <property type="project" value="UniProtKB-KW"/>
</dbReference>
<evidence type="ECO:0000313" key="14">
    <source>
        <dbReference type="Proteomes" id="UP000019373"/>
    </source>
</evidence>
<name>U1GPD0_ENDPU</name>
<protein>
    <recommendedName>
        <fullName evidence="3">ATP synthase subunit d, mitochondrial</fullName>
    </recommendedName>
</protein>
<keyword evidence="8" id="KW-0406">Ion transport</keyword>
<evidence type="ECO:0000313" key="13">
    <source>
        <dbReference type="EMBL" id="ERF73811.1"/>
    </source>
</evidence>
<dbReference type="PANTHER" id="PTHR12700">
    <property type="entry name" value="ATP SYNTHASE SUBUNIT D, MITOCHONDRIAL"/>
    <property type="match status" value="1"/>
</dbReference>
<comment type="subcellular location">
    <subcellularLocation>
        <location evidence="1">Mitochondrion inner membrane</location>
    </subcellularLocation>
</comment>
<dbReference type="RefSeq" id="XP_007800512.1">
    <property type="nucleotide sequence ID" value="XM_007802321.1"/>
</dbReference>
<dbReference type="EMBL" id="KE720921">
    <property type="protein sequence ID" value="ERF73811.1"/>
    <property type="molecule type" value="Genomic_DNA"/>
</dbReference>
<dbReference type="Pfam" id="PF05873">
    <property type="entry name" value="Mt_ATP-synt_D"/>
    <property type="match status" value="1"/>
</dbReference>
<keyword evidence="5" id="KW-0138">CF(0)</keyword>
<dbReference type="GeneID" id="19240464"/>
<dbReference type="PIRSF" id="PIRSF005514">
    <property type="entry name" value="ATPase_F0_D_mt"/>
    <property type="match status" value="1"/>
</dbReference>
<evidence type="ECO:0000256" key="12">
    <source>
        <dbReference type="SAM" id="Coils"/>
    </source>
</evidence>
<evidence type="ECO:0000256" key="3">
    <source>
        <dbReference type="ARBA" id="ARBA00021688"/>
    </source>
</evidence>
<reference evidence="14" key="1">
    <citation type="journal article" date="2014" name="BMC Genomics">
        <title>Genome characteristics reveal the impact of lichenization on lichen-forming fungus Endocarpon pusillum Hedwig (Verrucariales, Ascomycota).</title>
        <authorList>
            <person name="Wang Y.-Y."/>
            <person name="Liu B."/>
            <person name="Zhang X.-Y."/>
            <person name="Zhou Q.-M."/>
            <person name="Zhang T."/>
            <person name="Li H."/>
            <person name="Yu Y.-F."/>
            <person name="Zhang X.-L."/>
            <person name="Hao X.-Y."/>
            <person name="Wang M."/>
            <person name="Wang L."/>
            <person name="Wei J.-C."/>
        </authorList>
    </citation>
    <scope>NUCLEOTIDE SEQUENCE [LARGE SCALE GENOMIC DNA]</scope>
    <source>
        <strain evidence="14">Z07020 / HMAS-L-300199</strain>
    </source>
</reference>
<dbReference type="GO" id="GO:0046933">
    <property type="term" value="F:proton-transporting ATP synthase activity, rotational mechanism"/>
    <property type="evidence" value="ECO:0007669"/>
    <property type="project" value="EnsemblFungi"/>
</dbReference>
<dbReference type="InterPro" id="IPR008689">
    <property type="entry name" value="ATP_synth_F0_dsu_mt"/>
</dbReference>
<keyword evidence="12" id="KW-0175">Coiled coil</keyword>
<dbReference type="OrthoDB" id="35799at2759"/>
<dbReference type="Gene3D" id="6.10.280.70">
    <property type="match status" value="1"/>
</dbReference>
<keyword evidence="10" id="KW-0472">Membrane</keyword>
<evidence type="ECO:0000256" key="6">
    <source>
        <dbReference type="ARBA" id="ARBA00022781"/>
    </source>
</evidence>
<dbReference type="SUPFAM" id="SSF161065">
    <property type="entry name" value="ATP synthase D chain-like"/>
    <property type="match status" value="1"/>
</dbReference>
<dbReference type="InterPro" id="IPR036228">
    <property type="entry name" value="ATP_synth_F0_dsu_sf_mt"/>
</dbReference>
<organism evidence="13 14">
    <name type="scientific">Endocarpon pusillum (strain Z07020 / HMAS-L-300199)</name>
    <name type="common">Lichen-forming fungus</name>
    <dbReference type="NCBI Taxonomy" id="1263415"/>
    <lineage>
        <taxon>Eukaryota</taxon>
        <taxon>Fungi</taxon>
        <taxon>Dikarya</taxon>
        <taxon>Ascomycota</taxon>
        <taxon>Pezizomycotina</taxon>
        <taxon>Eurotiomycetes</taxon>
        <taxon>Chaetothyriomycetidae</taxon>
        <taxon>Verrucariales</taxon>
        <taxon>Verrucariaceae</taxon>
        <taxon>Endocarpon</taxon>
    </lineage>
</organism>
<gene>
    <name evidence="13" type="ORF">EPUS_05515</name>
</gene>
<keyword evidence="7" id="KW-0999">Mitochondrion inner membrane</keyword>
<evidence type="ECO:0000256" key="5">
    <source>
        <dbReference type="ARBA" id="ARBA00022547"/>
    </source>
</evidence>
<evidence type="ECO:0000256" key="4">
    <source>
        <dbReference type="ARBA" id="ARBA00022448"/>
    </source>
</evidence>
<evidence type="ECO:0000256" key="8">
    <source>
        <dbReference type="ARBA" id="ARBA00023065"/>
    </source>
</evidence>
<comment type="similarity">
    <text evidence="2">Belongs to the ATPase d subunit family.</text>
</comment>
<evidence type="ECO:0000256" key="11">
    <source>
        <dbReference type="ARBA" id="ARBA00023310"/>
    </source>
</evidence>
<evidence type="ECO:0000256" key="1">
    <source>
        <dbReference type="ARBA" id="ARBA00004273"/>
    </source>
</evidence>